<dbReference type="EMBL" id="CM042025">
    <property type="protein sequence ID" value="KAI3809202.1"/>
    <property type="molecule type" value="Genomic_DNA"/>
</dbReference>
<reference evidence="2" key="1">
    <citation type="journal article" date="2022" name="Mol. Ecol. Resour.">
        <title>The genomes of chicory, endive, great burdock and yacon provide insights into Asteraceae palaeo-polyploidization history and plant inulin production.</title>
        <authorList>
            <person name="Fan W."/>
            <person name="Wang S."/>
            <person name="Wang H."/>
            <person name="Wang A."/>
            <person name="Jiang F."/>
            <person name="Liu H."/>
            <person name="Zhao H."/>
            <person name="Xu D."/>
            <person name="Zhang Y."/>
        </authorList>
    </citation>
    <scope>NUCLEOTIDE SEQUENCE [LARGE SCALE GENOMIC DNA]</scope>
    <source>
        <strain evidence="2">cv. Yunnan</strain>
    </source>
</reference>
<keyword evidence="2" id="KW-1185">Reference proteome</keyword>
<sequence length="136" mass="14867">MDKTGGVRLNYIVATKNCVAGTGVPQILNCRGILNFTSEGSFQVANVEYVRDTILNSSPLAGYDPQRSLLAEGNAPRSRLSKDWPVVCWAFNTIEVVGSRKPSSINTSLDTRSFNEMSDFPVQPSIINSLSRILDV</sequence>
<protein>
    <submittedName>
        <fullName evidence="1">Uncharacterized protein</fullName>
    </submittedName>
</protein>
<dbReference type="Proteomes" id="UP001056120">
    <property type="component" value="Linkage Group LG08"/>
</dbReference>
<name>A0ACB9IQ52_9ASTR</name>
<proteinExistence type="predicted"/>
<evidence type="ECO:0000313" key="2">
    <source>
        <dbReference type="Proteomes" id="UP001056120"/>
    </source>
</evidence>
<evidence type="ECO:0000313" key="1">
    <source>
        <dbReference type="EMBL" id="KAI3809202.1"/>
    </source>
</evidence>
<gene>
    <name evidence="1" type="ORF">L1987_25172</name>
</gene>
<accession>A0ACB9IQ52</accession>
<reference evidence="1 2" key="2">
    <citation type="journal article" date="2022" name="Mol. Ecol. Resour.">
        <title>The genomes of chicory, endive, great burdock and yacon provide insights into Asteraceae paleo-polyploidization history and plant inulin production.</title>
        <authorList>
            <person name="Fan W."/>
            <person name="Wang S."/>
            <person name="Wang H."/>
            <person name="Wang A."/>
            <person name="Jiang F."/>
            <person name="Liu H."/>
            <person name="Zhao H."/>
            <person name="Xu D."/>
            <person name="Zhang Y."/>
        </authorList>
    </citation>
    <scope>NUCLEOTIDE SEQUENCE [LARGE SCALE GENOMIC DNA]</scope>
    <source>
        <strain evidence="2">cv. Yunnan</strain>
        <tissue evidence="1">Leaves</tissue>
    </source>
</reference>
<organism evidence="1 2">
    <name type="scientific">Smallanthus sonchifolius</name>
    <dbReference type="NCBI Taxonomy" id="185202"/>
    <lineage>
        <taxon>Eukaryota</taxon>
        <taxon>Viridiplantae</taxon>
        <taxon>Streptophyta</taxon>
        <taxon>Embryophyta</taxon>
        <taxon>Tracheophyta</taxon>
        <taxon>Spermatophyta</taxon>
        <taxon>Magnoliopsida</taxon>
        <taxon>eudicotyledons</taxon>
        <taxon>Gunneridae</taxon>
        <taxon>Pentapetalae</taxon>
        <taxon>asterids</taxon>
        <taxon>campanulids</taxon>
        <taxon>Asterales</taxon>
        <taxon>Asteraceae</taxon>
        <taxon>Asteroideae</taxon>
        <taxon>Heliantheae alliance</taxon>
        <taxon>Millerieae</taxon>
        <taxon>Smallanthus</taxon>
    </lineage>
</organism>
<comment type="caution">
    <text evidence="1">The sequence shown here is derived from an EMBL/GenBank/DDBJ whole genome shotgun (WGS) entry which is preliminary data.</text>
</comment>